<dbReference type="Proteomes" id="UP000231878">
    <property type="component" value="Unassembled WGS sequence"/>
</dbReference>
<name>A0AAX0UEN8_BURPE</name>
<protein>
    <submittedName>
        <fullName evidence="2">Uncharacterized protein</fullName>
    </submittedName>
</protein>
<evidence type="ECO:0000313" key="2">
    <source>
        <dbReference type="EMBL" id="PJO67230.1"/>
    </source>
</evidence>
<dbReference type="EMBL" id="PHRB01000004">
    <property type="protein sequence ID" value="PJO67230.1"/>
    <property type="molecule type" value="Genomic_DNA"/>
</dbReference>
<feature type="compositionally biased region" description="Pro residues" evidence="1">
    <location>
        <begin position="87"/>
        <end position="96"/>
    </location>
</feature>
<proteinExistence type="predicted"/>
<dbReference type="AlphaFoldDB" id="A0AAX0UEN8"/>
<evidence type="ECO:0000313" key="3">
    <source>
        <dbReference type="Proteomes" id="UP000231878"/>
    </source>
</evidence>
<sequence length="102" mass="11003">MVIHCGNRCGVVGVNGNHGPNRAMNRKRYNVSISAHRKAREAAHRYDGSAPASPRAPSGRMAMVSICYIISNFVTNGLHRAPSSSFPNPPPRPPAVPRGRFA</sequence>
<feature type="region of interest" description="Disordered" evidence="1">
    <location>
        <begin position="79"/>
        <end position="102"/>
    </location>
</feature>
<comment type="caution">
    <text evidence="2">The sequence shown here is derived from an EMBL/GenBank/DDBJ whole genome shotgun (WGS) entry which is preliminary data.</text>
</comment>
<reference evidence="2 3" key="1">
    <citation type="submission" date="2017-11" db="EMBL/GenBank/DDBJ databases">
        <title>Molecular characterization of Burkholderia pseudomallei and closely related isolates from Vietnam.</title>
        <authorList>
            <person name="Ustinov D.V."/>
            <person name="Antonov A.S."/>
            <person name="Avdusheva E.F."/>
            <person name="Shpak I.M."/>
            <person name="Zakharova I.B."/>
            <person name="Thi L.A."/>
            <person name="Teteryatnikova N."/>
            <person name="Lopasteyskaya Y.A."/>
            <person name="Kuzyutina J.A."/>
            <person name="Ngo T.N."/>
            <person name="Victorov D.V."/>
        </authorList>
    </citation>
    <scope>NUCLEOTIDE SEQUENCE [LARGE SCALE GENOMIC DNA]</scope>
    <source>
        <strain evidence="2 3">V1512</strain>
    </source>
</reference>
<organism evidence="2 3">
    <name type="scientific">Burkholderia pseudomallei</name>
    <name type="common">Pseudomonas pseudomallei</name>
    <dbReference type="NCBI Taxonomy" id="28450"/>
    <lineage>
        <taxon>Bacteria</taxon>
        <taxon>Pseudomonadati</taxon>
        <taxon>Pseudomonadota</taxon>
        <taxon>Betaproteobacteria</taxon>
        <taxon>Burkholderiales</taxon>
        <taxon>Burkholderiaceae</taxon>
        <taxon>Burkholderia</taxon>
        <taxon>pseudomallei group</taxon>
    </lineage>
</organism>
<accession>A0AAX0UEN8</accession>
<gene>
    <name evidence="2" type="ORF">CWD88_06405</name>
</gene>
<evidence type="ECO:0000256" key="1">
    <source>
        <dbReference type="SAM" id="MobiDB-lite"/>
    </source>
</evidence>